<dbReference type="SUPFAM" id="SSF53271">
    <property type="entry name" value="PRTase-like"/>
    <property type="match status" value="1"/>
</dbReference>
<reference evidence="3" key="1">
    <citation type="submission" date="2025-08" db="UniProtKB">
        <authorList>
            <consortium name="RefSeq"/>
        </authorList>
    </citation>
    <scope>IDENTIFICATION</scope>
    <source>
        <tissue evidence="3">Testes</tissue>
    </source>
</reference>
<gene>
    <name evidence="3" type="primary">LOC102807454</name>
</gene>
<evidence type="ECO:0000313" key="2">
    <source>
        <dbReference type="Proteomes" id="UP000694865"/>
    </source>
</evidence>
<dbReference type="Gene3D" id="3.40.50.2020">
    <property type="match status" value="1"/>
</dbReference>
<dbReference type="CDD" id="cd06223">
    <property type="entry name" value="PRTases_typeI"/>
    <property type="match status" value="1"/>
</dbReference>
<sequence>MEQGLRDCCRSIRIGKILIKSDEETQEARIFYAKLPQDIDQRKVLLMYPILSSGNTVIQAVNVLHEHGVKDKNIFLLNIFTTPQAIRAVVDEHPELTVLTTEVHPVTPNHFGQKYFGTD</sequence>
<organism evidence="2 3">
    <name type="scientific">Saccoglossus kowalevskii</name>
    <name type="common">Acorn worm</name>
    <dbReference type="NCBI Taxonomy" id="10224"/>
    <lineage>
        <taxon>Eukaryota</taxon>
        <taxon>Metazoa</taxon>
        <taxon>Hemichordata</taxon>
        <taxon>Enteropneusta</taxon>
        <taxon>Harrimaniidae</taxon>
        <taxon>Saccoglossus</taxon>
    </lineage>
</organism>
<dbReference type="Proteomes" id="UP000694865">
    <property type="component" value="Unplaced"/>
</dbReference>
<evidence type="ECO:0000259" key="1">
    <source>
        <dbReference type="Pfam" id="PF14681"/>
    </source>
</evidence>
<evidence type="ECO:0000313" key="3">
    <source>
        <dbReference type="RefSeq" id="XP_006821129.1"/>
    </source>
</evidence>
<dbReference type="RefSeq" id="XP_006821129.1">
    <property type="nucleotide sequence ID" value="XM_006821066.1"/>
</dbReference>
<dbReference type="GeneID" id="102807454"/>
<keyword evidence="3" id="KW-0328">Glycosyltransferase</keyword>
<protein>
    <submittedName>
        <fullName evidence="3">Uracil phosphoribosyltransferase homolog</fullName>
    </submittedName>
</protein>
<dbReference type="Pfam" id="PF14681">
    <property type="entry name" value="UPRTase"/>
    <property type="match status" value="1"/>
</dbReference>
<name>A0ABM0MM88_SACKO</name>
<dbReference type="GO" id="GO:0016757">
    <property type="term" value="F:glycosyltransferase activity"/>
    <property type="evidence" value="ECO:0007669"/>
    <property type="project" value="UniProtKB-KW"/>
</dbReference>
<dbReference type="InterPro" id="IPR029057">
    <property type="entry name" value="PRTase-like"/>
</dbReference>
<keyword evidence="3" id="KW-0808">Transferase</keyword>
<proteinExistence type="predicted"/>
<feature type="domain" description="Phosphoribosyltransferase" evidence="1">
    <location>
        <begin position="1"/>
        <end position="104"/>
    </location>
</feature>
<dbReference type="InterPro" id="IPR000836">
    <property type="entry name" value="PRTase_dom"/>
</dbReference>
<keyword evidence="2" id="KW-1185">Reference proteome</keyword>
<accession>A0ABM0MM88</accession>